<keyword evidence="2" id="KW-1185">Reference proteome</keyword>
<reference evidence="1 2" key="1">
    <citation type="submission" date="2020-08" db="EMBL/GenBank/DDBJ databases">
        <title>Sequencing the genomes of 1000 actinobacteria strains.</title>
        <authorList>
            <person name="Klenk H.-P."/>
        </authorList>
    </citation>
    <scope>NUCLEOTIDE SEQUENCE [LARGE SCALE GENOMIC DNA]</scope>
    <source>
        <strain evidence="1 2">DSM 43675</strain>
    </source>
</reference>
<dbReference type="EMBL" id="JACHMQ010000001">
    <property type="protein sequence ID" value="MBB6400535.1"/>
    <property type="molecule type" value="Genomic_DNA"/>
</dbReference>
<accession>A0A7X0G6R9</accession>
<dbReference type="AlphaFoldDB" id="A0A7X0G6R9"/>
<sequence>MSCEDCKVPDAEYVEDPFIAEIRGETVMRWLCDDCRYERAMDI</sequence>
<protein>
    <submittedName>
        <fullName evidence="1">Uncharacterized protein</fullName>
    </submittedName>
</protein>
<gene>
    <name evidence="1" type="ORF">BKA00_007449</name>
</gene>
<evidence type="ECO:0000313" key="2">
    <source>
        <dbReference type="Proteomes" id="UP000546324"/>
    </source>
</evidence>
<dbReference type="Proteomes" id="UP000546324">
    <property type="component" value="Unassembled WGS sequence"/>
</dbReference>
<organism evidence="1 2">
    <name type="scientific">Actinomadura coerulea</name>
    <dbReference type="NCBI Taxonomy" id="46159"/>
    <lineage>
        <taxon>Bacteria</taxon>
        <taxon>Bacillati</taxon>
        <taxon>Actinomycetota</taxon>
        <taxon>Actinomycetes</taxon>
        <taxon>Streptosporangiales</taxon>
        <taxon>Thermomonosporaceae</taxon>
        <taxon>Actinomadura</taxon>
    </lineage>
</organism>
<name>A0A7X0G6R9_9ACTN</name>
<proteinExistence type="predicted"/>
<evidence type="ECO:0000313" key="1">
    <source>
        <dbReference type="EMBL" id="MBB6400535.1"/>
    </source>
</evidence>
<dbReference type="RefSeq" id="WP_268248210.1">
    <property type="nucleotide sequence ID" value="NZ_JACHMQ010000001.1"/>
</dbReference>
<comment type="caution">
    <text evidence="1">The sequence shown here is derived from an EMBL/GenBank/DDBJ whole genome shotgun (WGS) entry which is preliminary data.</text>
</comment>